<evidence type="ECO:0000256" key="4">
    <source>
        <dbReference type="PIRSR" id="PIRSR602081-1"/>
    </source>
</evidence>
<protein>
    <submittedName>
        <fullName evidence="8">Deoxyribodipyrimidine photo-lyase (PhrB)</fullName>
        <ecNumber evidence="8">4.1.99.3</ecNumber>
    </submittedName>
</protein>
<organism evidence="8">
    <name type="scientific">uncultured marine thaumarchaeote KM3_84_A09</name>
    <dbReference type="NCBI Taxonomy" id="1456310"/>
    <lineage>
        <taxon>Archaea</taxon>
        <taxon>Nitrososphaerota</taxon>
        <taxon>environmental samples</taxon>
    </lineage>
</organism>
<feature type="binding site" evidence="4">
    <location>
        <position position="212"/>
    </location>
    <ligand>
        <name>FAD</name>
        <dbReference type="ChEBI" id="CHEBI:57692"/>
    </ligand>
</feature>
<dbReference type="EMBL" id="KF901117">
    <property type="protein sequence ID" value="AIF18674.1"/>
    <property type="molecule type" value="Genomic_DNA"/>
</dbReference>
<dbReference type="GO" id="GO:0006950">
    <property type="term" value="P:response to stress"/>
    <property type="evidence" value="ECO:0007669"/>
    <property type="project" value="UniProtKB-ARBA"/>
</dbReference>
<dbReference type="GO" id="GO:0006139">
    <property type="term" value="P:nucleobase-containing compound metabolic process"/>
    <property type="evidence" value="ECO:0007669"/>
    <property type="project" value="UniProtKB-ARBA"/>
</dbReference>
<dbReference type="InterPro" id="IPR014729">
    <property type="entry name" value="Rossmann-like_a/b/a_fold"/>
</dbReference>
<keyword evidence="1 4" id="KW-0285">Flavoprotein</keyword>
<evidence type="ECO:0000256" key="6">
    <source>
        <dbReference type="RuleBase" id="RU004182"/>
    </source>
</evidence>
<sequence length="448" mass="53832">MYEKSIFLFHRDLRLEDNIGLIESLQNSKEVIPCFIYDSNLIKKLTDAKFRWNFLNESLLDLDKELQKKGSRLQILEGIPEKKLEKIIKKHKIKSIFSNTDFSNYSQKRDERIFQVCKKNQISFHSTLDFLLHNPNDIKTNEDSPYTIYSFFYKKAKIFPVRKIVKNSNKNYSKEIISNNSIKELKIWDSEIKGGRKEGLRILKNLEKFRDYDKVRDFPRLNQTTLLSAHNKFGTMSIREIYTQIKEILGVNHTIMGEIYWREFFNYILFHFPYVEKKSFKQRFQNIPWENSEDLFKKWKEGKTGFPIVDAGMRQLNNTGFMHNRVRMIVASFLTKDLHIDWKWGERYFAEKLIDYDTAVNSGNWQWAASTGCDAVPYFRIFNPWRQQERFDSECEYIKKWIPELEEIEPQIIHNLWKKFPENLKYPESIVEHKIEAEKTKIVFKLQK</sequence>
<proteinExistence type="inferred from homology"/>
<reference evidence="8" key="1">
    <citation type="journal article" date="2014" name="Genome Biol. Evol.">
        <title>Pangenome evidence for extensive interdomain horizontal transfer affecting lineage core and shell genes in uncultured planktonic thaumarchaeota and euryarchaeota.</title>
        <authorList>
            <person name="Deschamps P."/>
            <person name="Zivanovic Y."/>
            <person name="Moreira D."/>
            <person name="Rodriguez-Valera F."/>
            <person name="Lopez-Garcia P."/>
        </authorList>
    </citation>
    <scope>NUCLEOTIDE SEQUENCE</scope>
</reference>
<feature type="site" description="Electron transfer via tryptophanyl radical" evidence="5">
    <location>
        <position position="342"/>
    </location>
</feature>
<dbReference type="PROSITE" id="PS51645">
    <property type="entry name" value="PHR_CRY_ALPHA_BETA"/>
    <property type="match status" value="1"/>
</dbReference>
<dbReference type="EC" id="4.1.99.3" evidence="8"/>
<dbReference type="InterPro" id="IPR006050">
    <property type="entry name" value="DNA_photolyase_N"/>
</dbReference>
<dbReference type="PANTHER" id="PTHR11455">
    <property type="entry name" value="CRYPTOCHROME"/>
    <property type="match status" value="1"/>
</dbReference>
<name>A0A075HS98_9ARCH</name>
<feature type="binding site" evidence="4">
    <location>
        <begin position="355"/>
        <end position="357"/>
    </location>
    <ligand>
        <name>FAD</name>
        <dbReference type="ChEBI" id="CHEBI:57692"/>
    </ligand>
</feature>
<dbReference type="InterPro" id="IPR018394">
    <property type="entry name" value="DNA_photolyase_1_CS_C"/>
</dbReference>
<evidence type="ECO:0000256" key="1">
    <source>
        <dbReference type="ARBA" id="ARBA00022630"/>
    </source>
</evidence>
<dbReference type="PRINTS" id="PR00147">
    <property type="entry name" value="DNAPHOTLYASE"/>
</dbReference>
<dbReference type="GO" id="GO:0003677">
    <property type="term" value="F:DNA binding"/>
    <property type="evidence" value="ECO:0007669"/>
    <property type="project" value="TreeGrafter"/>
</dbReference>
<dbReference type="PROSITE" id="PS00691">
    <property type="entry name" value="DNA_PHOTOLYASES_1_2"/>
    <property type="match status" value="1"/>
</dbReference>
<feature type="domain" description="Photolyase/cryptochrome alpha/beta" evidence="7">
    <location>
        <begin position="3"/>
        <end position="132"/>
    </location>
</feature>
<evidence type="ECO:0000256" key="2">
    <source>
        <dbReference type="ARBA" id="ARBA00022827"/>
    </source>
</evidence>
<keyword evidence="8" id="KW-0456">Lyase</keyword>
<dbReference type="AlphaFoldDB" id="A0A075HS98"/>
<evidence type="ECO:0000256" key="3">
    <source>
        <dbReference type="ARBA" id="ARBA00022991"/>
    </source>
</evidence>
<comment type="cofactor">
    <cofactor evidence="4">
        <name>FAD</name>
        <dbReference type="ChEBI" id="CHEBI:57692"/>
    </cofactor>
    <text evidence="4">Binds 1 FAD per subunit.</text>
</comment>
<evidence type="ECO:0000313" key="8">
    <source>
        <dbReference type="EMBL" id="AIF18674.1"/>
    </source>
</evidence>
<dbReference type="SUPFAM" id="SSF48173">
    <property type="entry name" value="Cryptochrome/photolyase FAD-binding domain"/>
    <property type="match status" value="1"/>
</dbReference>
<dbReference type="PROSITE" id="PS00394">
    <property type="entry name" value="DNA_PHOTOLYASES_1_1"/>
    <property type="match status" value="1"/>
</dbReference>
<comment type="similarity">
    <text evidence="6">Belongs to the DNA photolyase family.</text>
</comment>
<dbReference type="Gene3D" id="3.40.50.620">
    <property type="entry name" value="HUPs"/>
    <property type="match status" value="1"/>
</dbReference>
<evidence type="ECO:0000256" key="5">
    <source>
        <dbReference type="PIRSR" id="PIRSR602081-2"/>
    </source>
</evidence>
<keyword evidence="3 6" id="KW-0157">Chromophore</keyword>
<dbReference type="Gene3D" id="1.25.40.80">
    <property type="match status" value="1"/>
</dbReference>
<dbReference type="InterPro" id="IPR005101">
    <property type="entry name" value="Cryptochr/Photolyase_FAD-bd"/>
</dbReference>
<gene>
    <name evidence="8" type="primary">phrB</name>
</gene>
<keyword evidence="2 4" id="KW-0274">FAD</keyword>
<dbReference type="SUPFAM" id="SSF52425">
    <property type="entry name" value="Cryptochrome/photolyase, N-terminal domain"/>
    <property type="match status" value="1"/>
</dbReference>
<feature type="binding site" evidence="4">
    <location>
        <begin position="258"/>
        <end position="265"/>
    </location>
    <ligand>
        <name>FAD</name>
        <dbReference type="ChEBI" id="CHEBI:57692"/>
    </ligand>
</feature>
<dbReference type="GO" id="GO:0003904">
    <property type="term" value="F:deoxyribodipyrimidine photo-lyase activity"/>
    <property type="evidence" value="ECO:0007669"/>
    <property type="project" value="UniProtKB-EC"/>
</dbReference>
<dbReference type="Pfam" id="PF03441">
    <property type="entry name" value="FAD_binding_7"/>
    <property type="match status" value="1"/>
</dbReference>
<dbReference type="Pfam" id="PF00875">
    <property type="entry name" value="DNA_photolyase"/>
    <property type="match status" value="1"/>
</dbReference>
<dbReference type="InterPro" id="IPR002081">
    <property type="entry name" value="Cryptochrome/DNA_photolyase_1"/>
</dbReference>
<accession>A0A075HS98</accession>
<feature type="binding site" evidence="4">
    <location>
        <begin position="224"/>
        <end position="228"/>
    </location>
    <ligand>
        <name>FAD</name>
        <dbReference type="ChEBI" id="CHEBI:57692"/>
    </ligand>
</feature>
<dbReference type="InterPro" id="IPR036155">
    <property type="entry name" value="Crypto/Photolyase_N_sf"/>
</dbReference>
<evidence type="ECO:0000259" key="7">
    <source>
        <dbReference type="PROSITE" id="PS51645"/>
    </source>
</evidence>
<dbReference type="InterPro" id="IPR036134">
    <property type="entry name" value="Crypto/Photolyase_FAD-like_sf"/>
</dbReference>
<dbReference type="GO" id="GO:0071949">
    <property type="term" value="F:FAD binding"/>
    <property type="evidence" value="ECO:0007669"/>
    <property type="project" value="TreeGrafter"/>
</dbReference>
<feature type="site" description="Electron transfer via tryptophanyl radical" evidence="5">
    <location>
        <position position="365"/>
    </location>
</feature>
<feature type="site" description="Electron transfer via tryptophanyl radical" evidence="5">
    <location>
        <position position="289"/>
    </location>
</feature>
<dbReference type="PANTHER" id="PTHR11455:SF9">
    <property type="entry name" value="CRYPTOCHROME CIRCADIAN CLOCK 5 ISOFORM X1"/>
    <property type="match status" value="1"/>
</dbReference>
<dbReference type="Gene3D" id="1.10.579.10">
    <property type="entry name" value="DNA Cyclobutane Dipyrimidine Photolyase, subunit A, domain 3"/>
    <property type="match status" value="1"/>
</dbReference>